<evidence type="ECO:0008006" key="3">
    <source>
        <dbReference type="Google" id="ProtNLM"/>
    </source>
</evidence>
<sequence>MSLLQLGPRRSVDAETIVGNVYLGDLTIQQFAGHPPSEPELPWLTDIDADTRDVDLLRWHARLTPIVGRGEEMEETLAWATGAGAVKARFVTGAGGIGKSRFAAEVAERLREQGWKAGFIDLRRDVVLPVSEAGLLLIIDYPEENRNAVRRLLEDLGRLRPGNGQKIRVLLLSRRGEGGWADDVVQSDASGLFSRTEVPSLRDIQSAGDAFDLFSAAVRRLAQLRGGEAASIEPSAFEAWFIRNDLHRLPLFLTAAAVQTVNAPETPILSLSGREVVDALVTRERRRAAKEGTDAGLSENALPRLYALAAIRDGLDASTLRRLADPALYLGLGRVEDLTDRLARTGRLEKGTLPKLQPDIVAAAFLVQELARSPQDAPEWLWAAMKEQETDSMDRAARLVHDAEVVLGIHDHRLTAWLTTMLDGRPDRCASLDGWASDRDRGFAMPAVAGVVAMTLASVAGNDTEKARCLMNGSTCLWMAGNREGTLFAIQEAVNHYRKLADADPGHFLPDLAKSLNNLSSRLSEAGDRTGALAAIREAVGHFRTLAVSAPERFFPDLATSLNNLSLHLSEAGDRAGALAAIREAVGHFQTLAQSASGRFLPDLAMSLHNLSKILSEAGDGAGALVAIREAVSIRRKLAQSAPWRFLPDLAMSLSSLSVHLLEASDGAEALAAIREAVSIRRKLADADPGRFLPDLANSLNNLSNRLSESGDVPGALAAIREAVGHFQTLAQSTSGRFLPDLAMSLHTLSNRLSEAGDGVGALAAIREAVSIRRTLAESASERYLADLASSLNNLSTELSETGDGAGALAAIQEAVGHFRTLAESAPGRYLPDLAKSLNTLSNILSEAGDGAGALAAIREAMDHHRTLVKFAPGRFLPDLADSLNNLSRRFSEAGDGAGALAAIREAVDHYRTLVEFATGRFLPDLAMSLSNLSTELSETGDGAGALAAIREAVTIRRGLAQSEPQRYAHLLANSLSIMAGLIAVSGTPEEAISILGEAIHLIEPLAKNNPKALPARWHRRMLADMAKFQRMVTDGEARPWGD</sequence>
<comment type="caution">
    <text evidence="1">The sequence shown here is derived from an EMBL/GenBank/DDBJ whole genome shotgun (WGS) entry which is preliminary data.</text>
</comment>
<dbReference type="Gene3D" id="1.25.40.10">
    <property type="entry name" value="Tetratricopeptide repeat domain"/>
    <property type="match status" value="4"/>
</dbReference>
<name>A0A9W7NKU6_9PROT</name>
<gene>
    <name evidence="1" type="ORF">DS843_10855</name>
</gene>
<dbReference type="Pfam" id="PF13374">
    <property type="entry name" value="TPR_10"/>
    <property type="match status" value="3"/>
</dbReference>
<protein>
    <recommendedName>
        <fullName evidence="3">Tetratricopeptide repeat protein</fullName>
    </recommendedName>
</protein>
<dbReference type="PANTHER" id="PTHR19959:SF119">
    <property type="entry name" value="FUNGAL LIPASE-LIKE DOMAIN-CONTAINING PROTEIN"/>
    <property type="match status" value="1"/>
</dbReference>
<organism evidence="1 2">
    <name type="scientific">Roseomonas genomospecies 6</name>
    <dbReference type="NCBI Taxonomy" id="214106"/>
    <lineage>
        <taxon>Bacteria</taxon>
        <taxon>Pseudomonadati</taxon>
        <taxon>Pseudomonadota</taxon>
        <taxon>Alphaproteobacteria</taxon>
        <taxon>Acetobacterales</taxon>
        <taxon>Roseomonadaceae</taxon>
        <taxon>Roseomonas</taxon>
    </lineage>
</organism>
<dbReference type="InterPro" id="IPR019734">
    <property type="entry name" value="TPR_rpt"/>
</dbReference>
<evidence type="ECO:0000313" key="1">
    <source>
        <dbReference type="EMBL" id="KAA0681533.1"/>
    </source>
</evidence>
<evidence type="ECO:0000313" key="2">
    <source>
        <dbReference type="Proteomes" id="UP000480854"/>
    </source>
</evidence>
<dbReference type="Proteomes" id="UP000480854">
    <property type="component" value="Unassembled WGS sequence"/>
</dbReference>
<proteinExistence type="predicted"/>
<dbReference type="SUPFAM" id="SSF48452">
    <property type="entry name" value="TPR-like"/>
    <property type="match status" value="5"/>
</dbReference>
<accession>A0A9W7NKU6</accession>
<dbReference type="SMART" id="SM00028">
    <property type="entry name" value="TPR"/>
    <property type="match status" value="8"/>
</dbReference>
<dbReference type="InterPro" id="IPR027417">
    <property type="entry name" value="P-loop_NTPase"/>
</dbReference>
<dbReference type="PANTHER" id="PTHR19959">
    <property type="entry name" value="KINESIN LIGHT CHAIN"/>
    <property type="match status" value="1"/>
</dbReference>
<reference evidence="1 2" key="1">
    <citation type="submission" date="2018-07" db="EMBL/GenBank/DDBJ databases">
        <title>Genome sequence of Azospirillum sp. ATCC 49961.</title>
        <authorList>
            <person name="Sant'Anna F.H."/>
            <person name="Baldani J.I."/>
            <person name="Zilli J.E."/>
            <person name="Reis V.M."/>
            <person name="Hartmann A."/>
            <person name="Cruz L."/>
            <person name="de Souza E.M."/>
            <person name="de Oliveira Pedrosa F."/>
            <person name="Passaglia L.M.P."/>
        </authorList>
    </citation>
    <scope>NUCLEOTIDE SEQUENCE [LARGE SCALE GENOMIC DNA]</scope>
    <source>
        <strain evidence="1 2">ATCC 49961</strain>
    </source>
</reference>
<dbReference type="OrthoDB" id="6278038at2"/>
<dbReference type="RefSeq" id="WP_149468904.1">
    <property type="nucleotide sequence ID" value="NZ_QOKW01000006.1"/>
</dbReference>
<dbReference type="InterPro" id="IPR011990">
    <property type="entry name" value="TPR-like_helical_dom_sf"/>
</dbReference>
<keyword evidence="2" id="KW-1185">Reference proteome</keyword>
<dbReference type="SUPFAM" id="SSF52540">
    <property type="entry name" value="P-loop containing nucleoside triphosphate hydrolases"/>
    <property type="match status" value="1"/>
</dbReference>
<dbReference type="AlphaFoldDB" id="A0A9W7NKU6"/>
<dbReference type="EMBL" id="QOKW01000006">
    <property type="protein sequence ID" value="KAA0681533.1"/>
    <property type="molecule type" value="Genomic_DNA"/>
</dbReference>
<dbReference type="CDD" id="cd01120">
    <property type="entry name" value="RecA-like_superfamily"/>
    <property type="match status" value="1"/>
</dbReference>